<feature type="transmembrane region" description="Helical" evidence="1">
    <location>
        <begin position="14"/>
        <end position="31"/>
    </location>
</feature>
<evidence type="ECO:0000313" key="3">
    <source>
        <dbReference type="Proteomes" id="UP000052020"/>
    </source>
</evidence>
<feature type="transmembrane region" description="Helical" evidence="1">
    <location>
        <begin position="103"/>
        <end position="128"/>
    </location>
</feature>
<name>A0A0S7XM65_9BACT</name>
<feature type="transmembrane region" description="Helical" evidence="1">
    <location>
        <begin position="181"/>
        <end position="203"/>
    </location>
</feature>
<evidence type="ECO:0000256" key="1">
    <source>
        <dbReference type="SAM" id="Phobius"/>
    </source>
</evidence>
<dbReference type="AlphaFoldDB" id="A0A0S7XM65"/>
<keyword evidence="1" id="KW-1133">Transmembrane helix</keyword>
<accession>A0A0S7XM65</accession>
<feature type="transmembrane region" description="Helical" evidence="1">
    <location>
        <begin position="74"/>
        <end position="91"/>
    </location>
</feature>
<feature type="transmembrane region" description="Helical" evidence="1">
    <location>
        <begin position="43"/>
        <end position="62"/>
    </location>
</feature>
<keyword evidence="1" id="KW-0812">Transmembrane</keyword>
<evidence type="ECO:0000313" key="2">
    <source>
        <dbReference type="EMBL" id="KPJ63514.1"/>
    </source>
</evidence>
<keyword evidence="1" id="KW-0472">Membrane</keyword>
<reference evidence="2 3" key="1">
    <citation type="journal article" date="2015" name="Microbiome">
        <title>Genomic resolution of linkages in carbon, nitrogen, and sulfur cycling among widespread estuary sediment bacteria.</title>
        <authorList>
            <person name="Baker B.J."/>
            <person name="Lazar C.S."/>
            <person name="Teske A.P."/>
            <person name="Dick G.J."/>
        </authorList>
    </citation>
    <scope>NUCLEOTIDE SEQUENCE [LARGE SCALE GENOMIC DNA]</scope>
    <source>
        <strain evidence="2">DG_56</strain>
    </source>
</reference>
<protein>
    <submittedName>
        <fullName evidence="2">Uncharacterized protein</fullName>
    </submittedName>
</protein>
<comment type="caution">
    <text evidence="2">The sequence shown here is derived from an EMBL/GenBank/DDBJ whole genome shotgun (WGS) entry which is preliminary data.</text>
</comment>
<dbReference type="Proteomes" id="UP000052020">
    <property type="component" value="Unassembled WGS sequence"/>
</dbReference>
<feature type="transmembrane region" description="Helical" evidence="1">
    <location>
        <begin position="148"/>
        <end position="169"/>
    </location>
</feature>
<sequence>MLHDLAVWLSHQDGVVWLGAVSTLAIYSILYRENPVFRFFEHIFVGVATGYGVQLIVTQVLGPMWWEPMVRRGAWYWIFALLAASLFYFVYSRRLVWMSRLIIGVFMGLTAGNGLVGFVTLVGPQVAASIKPVVVVSAGVPRPDVNHLLFMITLITVMFYFYFSISHAGRRAGAVARVGRWLVMVTFGSIFGLTVMGRMSLLIDRLSFLLFDWLHLRPPG</sequence>
<dbReference type="EMBL" id="LIZY01000082">
    <property type="protein sequence ID" value="KPJ63514.1"/>
    <property type="molecule type" value="Genomic_DNA"/>
</dbReference>
<gene>
    <name evidence="2" type="ORF">AMK68_03830</name>
</gene>
<proteinExistence type="predicted"/>
<organism evidence="2 3">
    <name type="scientific">candidate division KD3-62 bacterium DG_56</name>
    <dbReference type="NCBI Taxonomy" id="1704032"/>
    <lineage>
        <taxon>Bacteria</taxon>
        <taxon>candidate division KD3-62</taxon>
    </lineage>
</organism>